<evidence type="ECO:0000256" key="1">
    <source>
        <dbReference type="ARBA" id="ARBA00022729"/>
    </source>
</evidence>
<dbReference type="Proteomes" id="UP000276309">
    <property type="component" value="Chromosome"/>
</dbReference>
<feature type="chain" id="PRO_5018020081" evidence="2">
    <location>
        <begin position="19"/>
        <end position="900"/>
    </location>
</feature>
<dbReference type="Gene3D" id="2.60.40.10">
    <property type="entry name" value="Immunoglobulins"/>
    <property type="match status" value="1"/>
</dbReference>
<protein>
    <submittedName>
        <fullName evidence="4">BspA family leucine-rich repeat surface protein</fullName>
    </submittedName>
</protein>
<proteinExistence type="predicted"/>
<dbReference type="NCBIfam" id="TIGR02167">
    <property type="entry name" value="Liste_lipo_26"/>
    <property type="match status" value="4"/>
</dbReference>
<dbReference type="CDD" id="cd00146">
    <property type="entry name" value="PKD"/>
    <property type="match status" value="2"/>
</dbReference>
<dbReference type="RefSeq" id="WP_121850369.1">
    <property type="nucleotide sequence ID" value="NZ_CP032050.1"/>
</dbReference>
<evidence type="ECO:0000313" key="4">
    <source>
        <dbReference type="EMBL" id="AYN69363.1"/>
    </source>
</evidence>
<dbReference type="EMBL" id="CP032050">
    <property type="protein sequence ID" value="AYN69363.1"/>
    <property type="molecule type" value="Genomic_DNA"/>
</dbReference>
<dbReference type="OrthoDB" id="9813840at2"/>
<dbReference type="InterPro" id="IPR000601">
    <property type="entry name" value="PKD_dom"/>
</dbReference>
<feature type="domain" description="PKD" evidence="3">
    <location>
        <begin position="52"/>
        <end position="84"/>
    </location>
</feature>
<evidence type="ECO:0000259" key="3">
    <source>
        <dbReference type="PROSITE" id="PS50093"/>
    </source>
</evidence>
<dbReference type="KEGG" id="emar:D1013_19210"/>
<dbReference type="GO" id="GO:0005509">
    <property type="term" value="F:calcium ion binding"/>
    <property type="evidence" value="ECO:0007669"/>
    <property type="project" value="InterPro"/>
</dbReference>
<dbReference type="InterPro" id="IPR028974">
    <property type="entry name" value="TSP_type-3_rpt"/>
</dbReference>
<dbReference type="AlphaFoldDB" id="A0A3G2LAY5"/>
<name>A0A3G2LAY5_9FLAO</name>
<dbReference type="InterPro" id="IPR035986">
    <property type="entry name" value="PKD_dom_sf"/>
</dbReference>
<accession>A0A3G2LAY5</accession>
<sequence>MIKNIFNLVLGLSFFALSAQSEFISTWKTDNTGISEDNQITIPTYPWETYDYTVDWGDGTFDTGITGDIVHTYVSPGIYTVSISGMFPGIYFNDTTFNEVKGDEDKIINIAQWGNNVWKSMDSAFAGCQNLTVEAQDIPDLSQVTSLRRMFFWAGTWQLHIPKIEEWDISHITNLSGMFDKTSFTQDISGWNVANVRDMSYLFFSSPFNQDISGWDVGNVTNMEGLFGSSSFRQDVTGWDVSSVTNMAFMFNSTFFDQDISGWDVSNVTSMRHMLSQCSFNQDVGDWNVSQVGDLSNIFDDNDLSTENYDKILTGWSQLPSLRSGVSLGAKDVYYCSADDARALLIATYGWSINDQGQNCEPDRPFITTWKTDNPGFSRYDQITIPTNPRKVYNYNVDWGDGTSDSGITEDITHTYNEPGIYQVSISGRFPSIYFNSGKESHQYPSKEADADKIISVDQWGTNRWISMSFAFAGCSNLDVKATDIPDLSKDVFLSAMFLDCPSLIGNESMAQWDLSKTSFTASDMFKGASQFNQPIDQWDVSKLRYLDGMFEDASAFDQNLEGWNIGKVENMDRMFDNSGLSIRNYDKILNAWSNLPAILSSVKLGAISTFYCNSEMARQYLIDNFNWIISDAGGSNLCNEDNDADGVLDDLDRCLNTPEQEVVNEFGCHSLSNENFKIQILGETCPGANNAQLVINAIETNEYTAFINGAEHRFDQDLTIENLVPGSYDFCIKVPPLRFEQCYVVELPEALTISGKSHSTDGKYSLKIDSGTAPYSVLVNGQITLQTNSTDILLDVSQGDVVEVTTDKDCEGVYSEEIGIETPIHTYPNPTPGYFEIRVPMQKGEVKVEIASMESKLIRTEMYLVEGNVIKVDISNLPQGMYFVKVALKKPVVLKIVKQ</sequence>
<organism evidence="4 5">
    <name type="scientific">Euzebyella marina</name>
    <dbReference type="NCBI Taxonomy" id="1761453"/>
    <lineage>
        <taxon>Bacteria</taxon>
        <taxon>Pseudomonadati</taxon>
        <taxon>Bacteroidota</taxon>
        <taxon>Flavobacteriia</taxon>
        <taxon>Flavobacteriales</taxon>
        <taxon>Flavobacteriaceae</taxon>
        <taxon>Euzebyella</taxon>
    </lineage>
</organism>
<dbReference type="InterPro" id="IPR011889">
    <property type="entry name" value="Liste_lipo_26"/>
</dbReference>
<gene>
    <name evidence="4" type="ORF">D1013_19210</name>
</gene>
<dbReference type="SUPFAM" id="SSF49299">
    <property type="entry name" value="PKD domain"/>
    <property type="match status" value="2"/>
</dbReference>
<dbReference type="Pfam" id="PF03382">
    <property type="entry name" value="DUF285"/>
    <property type="match status" value="2"/>
</dbReference>
<dbReference type="InterPro" id="IPR026444">
    <property type="entry name" value="Secre_tail"/>
</dbReference>
<feature type="signal peptide" evidence="2">
    <location>
        <begin position="1"/>
        <end position="18"/>
    </location>
</feature>
<keyword evidence="1 2" id="KW-0732">Signal</keyword>
<evidence type="ECO:0000256" key="2">
    <source>
        <dbReference type="SAM" id="SignalP"/>
    </source>
</evidence>
<keyword evidence="5" id="KW-1185">Reference proteome</keyword>
<dbReference type="SUPFAM" id="SSF103647">
    <property type="entry name" value="TSP type-3 repeat"/>
    <property type="match status" value="1"/>
</dbReference>
<dbReference type="InterPro" id="IPR013783">
    <property type="entry name" value="Ig-like_fold"/>
</dbReference>
<reference evidence="4 5" key="1">
    <citation type="submission" date="2018-08" db="EMBL/GenBank/DDBJ databases">
        <title>The reduced genetic potential of extracellular carbohydrate catabolism in Euzebyella marina RN62, a Flavobacteriia bacterium isolated from the hadal water.</title>
        <authorList>
            <person name="Xue C."/>
        </authorList>
    </citation>
    <scope>NUCLEOTIDE SEQUENCE [LARGE SCALE GENOMIC DNA]</scope>
    <source>
        <strain evidence="4 5">RN62</strain>
    </source>
</reference>
<feature type="domain" description="PKD" evidence="3">
    <location>
        <begin position="388"/>
        <end position="427"/>
    </location>
</feature>
<dbReference type="PROSITE" id="PS50093">
    <property type="entry name" value="PKD"/>
    <property type="match status" value="2"/>
</dbReference>
<dbReference type="NCBIfam" id="TIGR04183">
    <property type="entry name" value="Por_Secre_tail"/>
    <property type="match status" value="1"/>
</dbReference>
<dbReference type="InterPro" id="IPR005046">
    <property type="entry name" value="DUF285"/>
</dbReference>
<evidence type="ECO:0000313" key="5">
    <source>
        <dbReference type="Proteomes" id="UP000276309"/>
    </source>
</evidence>
<dbReference type="Pfam" id="PF18962">
    <property type="entry name" value="Por_Secre_tail"/>
    <property type="match status" value="1"/>
</dbReference>